<dbReference type="AlphaFoldDB" id="A0A9X3I8F6"/>
<accession>A0A9X3I8F6</accession>
<evidence type="ECO:0000313" key="4">
    <source>
        <dbReference type="Proteomes" id="UP001142592"/>
    </source>
</evidence>
<dbReference type="InterPro" id="IPR001789">
    <property type="entry name" value="Sig_transdc_resp-reg_receiver"/>
</dbReference>
<dbReference type="SMART" id="SM00448">
    <property type="entry name" value="REC"/>
    <property type="match status" value="1"/>
</dbReference>
<dbReference type="PROSITE" id="PS50110">
    <property type="entry name" value="RESPONSE_REGULATORY"/>
    <property type="match status" value="1"/>
</dbReference>
<reference evidence="3" key="1">
    <citation type="submission" date="2022-11" db="EMBL/GenBank/DDBJ databases">
        <authorList>
            <person name="Graham C."/>
            <person name="Newman J.D."/>
        </authorList>
    </citation>
    <scope>NUCLEOTIDE SEQUENCE</scope>
    <source>
        <strain evidence="3">DSM 19486</strain>
    </source>
</reference>
<sequence length="222" mass="25062">MFKKVLIAEDHESASISVQKTLTDLNIFHDNRNYVFYCDDALSRIQKAISEGEPYELLITDLSFDEDSPQVVKSGSELIKAARNIQPDLKVLVFSIENRVSVAAGLMSELDIDAFVPKARNDAKDLKAAIEKMAADRKYLSPNLKKTFSPEPAFTFTDYDKTIISMLANGKPQKDIPFYLQRNSIKPSSLSSVEKRFNTIKTILDISSNEQLIAYCKDRKII</sequence>
<dbReference type="SUPFAM" id="SSF52172">
    <property type="entry name" value="CheY-like"/>
    <property type="match status" value="1"/>
</dbReference>
<dbReference type="InterPro" id="IPR011006">
    <property type="entry name" value="CheY-like_superfamily"/>
</dbReference>
<dbReference type="GO" id="GO:0000160">
    <property type="term" value="P:phosphorelay signal transduction system"/>
    <property type="evidence" value="ECO:0007669"/>
    <property type="project" value="InterPro"/>
</dbReference>
<evidence type="ECO:0000313" key="3">
    <source>
        <dbReference type="EMBL" id="MCX3264205.1"/>
    </source>
</evidence>
<proteinExistence type="predicted"/>
<protein>
    <submittedName>
        <fullName evidence="3">Response regulator transcription factor</fullName>
    </submittedName>
</protein>
<dbReference type="Gene3D" id="3.40.50.2300">
    <property type="match status" value="1"/>
</dbReference>
<gene>
    <name evidence="3" type="ORF">OQZ29_05575</name>
</gene>
<feature type="domain" description="Response regulatory" evidence="2">
    <location>
        <begin position="4"/>
        <end position="133"/>
    </location>
</feature>
<name>A0A9X3I8F6_9SPHI</name>
<keyword evidence="4" id="KW-1185">Reference proteome</keyword>
<dbReference type="RefSeq" id="WP_010599243.1">
    <property type="nucleotide sequence ID" value="NZ_JAPJUH010000002.1"/>
</dbReference>
<evidence type="ECO:0000256" key="1">
    <source>
        <dbReference type="PROSITE-ProRule" id="PRU00169"/>
    </source>
</evidence>
<organism evidence="3 4">
    <name type="scientific">Pedobacter agri</name>
    <dbReference type="NCBI Taxonomy" id="454586"/>
    <lineage>
        <taxon>Bacteria</taxon>
        <taxon>Pseudomonadati</taxon>
        <taxon>Bacteroidota</taxon>
        <taxon>Sphingobacteriia</taxon>
        <taxon>Sphingobacteriales</taxon>
        <taxon>Sphingobacteriaceae</taxon>
        <taxon>Pedobacter</taxon>
    </lineage>
</organism>
<dbReference type="EMBL" id="JAPJUH010000002">
    <property type="protein sequence ID" value="MCX3264205.1"/>
    <property type="molecule type" value="Genomic_DNA"/>
</dbReference>
<dbReference type="Proteomes" id="UP001142592">
    <property type="component" value="Unassembled WGS sequence"/>
</dbReference>
<feature type="modified residue" description="4-aspartylphosphate" evidence="1">
    <location>
        <position position="61"/>
    </location>
</feature>
<comment type="caution">
    <text evidence="3">The sequence shown here is derived from an EMBL/GenBank/DDBJ whole genome shotgun (WGS) entry which is preliminary data.</text>
</comment>
<evidence type="ECO:0000259" key="2">
    <source>
        <dbReference type="PROSITE" id="PS50110"/>
    </source>
</evidence>
<keyword evidence="1" id="KW-0597">Phosphoprotein</keyword>